<feature type="transmembrane region" description="Helical" evidence="2">
    <location>
        <begin position="344"/>
        <end position="368"/>
    </location>
</feature>
<gene>
    <name evidence="4" type="ORF">I2F25_02800</name>
</gene>
<organism evidence="4 5">
    <name type="scientific">Acinetobacter pollinis</name>
    <dbReference type="NCBI Taxonomy" id="2605270"/>
    <lineage>
        <taxon>Bacteria</taxon>
        <taxon>Pseudomonadati</taxon>
        <taxon>Pseudomonadota</taxon>
        <taxon>Gammaproteobacteria</taxon>
        <taxon>Moraxellales</taxon>
        <taxon>Moraxellaceae</taxon>
        <taxon>Acinetobacter</taxon>
    </lineage>
</organism>
<protein>
    <submittedName>
        <fullName evidence="4">Tape measure protein</fullName>
    </submittedName>
</protein>
<keyword evidence="2" id="KW-0472">Membrane</keyword>
<dbReference type="NCBIfam" id="TIGR02675">
    <property type="entry name" value="tape_meas_nterm"/>
    <property type="match status" value="1"/>
</dbReference>
<comment type="caution">
    <text evidence="4">The sequence shown here is derived from an EMBL/GenBank/DDBJ whole genome shotgun (WGS) entry which is preliminary data.</text>
</comment>
<dbReference type="RefSeq" id="WP_325774575.1">
    <property type="nucleotide sequence ID" value="NZ_VTDN01000002.1"/>
</dbReference>
<keyword evidence="1" id="KW-0175">Coiled coil</keyword>
<feature type="coiled-coil region" evidence="1">
    <location>
        <begin position="590"/>
        <end position="617"/>
    </location>
</feature>
<accession>A0ABU6DQ53</accession>
<dbReference type="InterPro" id="IPR013491">
    <property type="entry name" value="Tape_meas_N"/>
</dbReference>
<evidence type="ECO:0000256" key="1">
    <source>
        <dbReference type="SAM" id="Coils"/>
    </source>
</evidence>
<reference evidence="4 5" key="1">
    <citation type="submission" date="2019-08" db="EMBL/GenBank/DDBJ databases">
        <title>Five species of Acinetobacter isolated from floral nectar and animal pollinators.</title>
        <authorList>
            <person name="Hendry T.A."/>
        </authorList>
    </citation>
    <scope>NUCLEOTIDE SEQUENCE [LARGE SCALE GENOMIC DNA]</scope>
    <source>
        <strain evidence="4 5">MD18.27</strain>
    </source>
</reference>
<keyword evidence="2" id="KW-1133">Transmembrane helix</keyword>
<keyword evidence="5" id="KW-1185">Reference proteome</keyword>
<keyword evidence="2" id="KW-0812">Transmembrane</keyword>
<evidence type="ECO:0000313" key="4">
    <source>
        <dbReference type="EMBL" id="MEB5475996.1"/>
    </source>
</evidence>
<name>A0ABU6DQ53_9GAMM</name>
<evidence type="ECO:0000256" key="2">
    <source>
        <dbReference type="SAM" id="Phobius"/>
    </source>
</evidence>
<dbReference type="Proteomes" id="UP001339883">
    <property type="component" value="Unassembled WGS sequence"/>
</dbReference>
<evidence type="ECO:0000259" key="3">
    <source>
        <dbReference type="Pfam" id="PF20155"/>
    </source>
</evidence>
<sequence>MAEAKSRLVIEISGENAKRNAEALAAALKETTKSGDDASKAVKTFGENANKSSQGIGALATSAKKLAVVMGGYLSISEAIQKSDIYTGLQNRLKLVTHSQSELNQAMTDTFKIAQNTHQSWESAAQVYQGFANNAKALGLTMQHTAQITETVSKAIAISGSSAMASEAALVQFNQALSSGALRGEDLNSVLEQAPGLAKAIAQGMGITVGQLRTVAATGAITSEAIVKALDKSKASVDQLFAKTSPTLGQSFTVLSNEVTKFVGETGKASGSAKALADGIQFIANNFNTFATLGISALMGMITAQIVKQTIAIGTSIITWNAETRAVLANNAAKMTALTVGRSLIGVFGGPVGLGVTVAGAAAAYLLMRDNTNQSTQALIENSKYAQQTTADLLKLQGAQKRGAQEDLGKTYGDLANKMKELSGQYNAQVIDIQNSNKENYQVVEISNKVRQGIISKGEALRELNKIPTVTPDQIDKLSDLYDQYTDTSKTLLDVKGKLDSLKTGIDQSSEAARQAAANQEMYNQKIRDLKKLTDTQNQKTQYQLGNEKLNGSTERGSRWNDFILKFREDNKLSFNQNLTKEQYDIAAKQFDLQEKLKNLQDDNSKAIKEQTKEKERQVKLDIQSNDQQVRGVQVVQAYLKAGLGKTQALALAAQVGREGDFLDKNLFGTHKDEKNHLTNVGMLSFQGSRATDFMRYMRSKDQVNDDGTIKPTQASLDAQALYSVNEIMTNKSYKKTKEAISNPSLQYDQLSPILGDNYVRWNSTGGGKNGIGIEKANAAKAKERNYFKSLQGIFNKNGDSSDIDVSKIGPDEEKLYEIKLQLAEKFYTKDQKLQQDHDKELRDIRLTYTGDEQTEKLKQSESQFQNQKKLNDLQFEQSVNGWAWVGQKKLEMDANVKKATIDASVDLSEKQKQIAKKGIDNQYAYDLTKFKEAQQAKIAEFNAQISQISQDARKNIDAIVEFTKPIDLQGRLKQINKIEIDSTNKSYDDQTKMNGAIAKDTSLGPDEKHAEILKAEQAFEDQRTAIALQGAKDRDNASNEVLQKQLSSLGSLVSSTSSSWSNMTSIIKDQVGEQNGIYKTMFAVQQAFAITSATINAFQAYSQILASPWNVDFISKTAAANLVLGMGMANVGMIAAQTIAGFSEGGYTGSGGKYEPAGVVHKGEVVFSQADVARLGGVGAVEGIRKGIKGYSDGGVVGGVSSSISSQLSSGSQPNITIHNYGNDEVQTSTDSNGELMITIGKMLDQKVDAKIDRKFRQATRQGGELYGLRK</sequence>
<proteinExistence type="predicted"/>
<dbReference type="EMBL" id="VTDN01000002">
    <property type="protein sequence ID" value="MEB5475996.1"/>
    <property type="molecule type" value="Genomic_DNA"/>
</dbReference>
<evidence type="ECO:0000313" key="5">
    <source>
        <dbReference type="Proteomes" id="UP001339883"/>
    </source>
</evidence>
<feature type="domain" description="Tape measure protein N-terminal" evidence="3">
    <location>
        <begin position="78"/>
        <end position="267"/>
    </location>
</feature>
<dbReference type="Pfam" id="PF20155">
    <property type="entry name" value="TMP_3"/>
    <property type="match status" value="1"/>
</dbReference>